<dbReference type="AlphaFoldDB" id="A0A645ICU5"/>
<dbReference type="EMBL" id="VSSQ01104994">
    <property type="protein sequence ID" value="MPN45253.1"/>
    <property type="molecule type" value="Genomic_DNA"/>
</dbReference>
<organism evidence="2">
    <name type="scientific">bioreactor metagenome</name>
    <dbReference type="NCBI Taxonomy" id="1076179"/>
    <lineage>
        <taxon>unclassified sequences</taxon>
        <taxon>metagenomes</taxon>
        <taxon>ecological metagenomes</taxon>
    </lineage>
</organism>
<dbReference type="InterPro" id="IPR011051">
    <property type="entry name" value="RmlC_Cupin_sf"/>
</dbReference>
<evidence type="ECO:0000259" key="1">
    <source>
        <dbReference type="Pfam" id="PF19480"/>
    </source>
</evidence>
<reference evidence="2" key="1">
    <citation type="submission" date="2019-08" db="EMBL/GenBank/DDBJ databases">
        <authorList>
            <person name="Kucharzyk K."/>
            <person name="Murdoch R.W."/>
            <person name="Higgins S."/>
            <person name="Loffler F."/>
        </authorList>
    </citation>
    <scope>NUCLEOTIDE SEQUENCE</scope>
</reference>
<dbReference type="InterPro" id="IPR046058">
    <property type="entry name" value="WbuC_cupin"/>
</dbReference>
<dbReference type="SUPFAM" id="SSF51182">
    <property type="entry name" value="RmlC-like cupins"/>
    <property type="match status" value="1"/>
</dbReference>
<protein>
    <recommendedName>
        <fullName evidence="1">Cupin fold metalloprotein WbuC cupin domain-containing protein</fullName>
    </recommendedName>
</protein>
<name>A0A645ICU5_9ZZZZ</name>
<proteinExistence type="predicted"/>
<feature type="domain" description="Cupin fold metalloprotein WbuC cupin" evidence="1">
    <location>
        <begin position="5"/>
        <end position="87"/>
    </location>
</feature>
<dbReference type="NCBIfam" id="TIGR04366">
    <property type="entry name" value="cupin_WbuC"/>
    <property type="match status" value="1"/>
</dbReference>
<sequence>MITLIDRSLMSDLEVAARQSPRRRVHRNFHPDNDYPAHRLLIAMEPESYVPPHRHLSPTKDETLLILRGSLGVVFFDALGKPERSFVLQAGGERLAVLRAAGLFGPA</sequence>
<evidence type="ECO:0000313" key="2">
    <source>
        <dbReference type="EMBL" id="MPN45253.1"/>
    </source>
</evidence>
<accession>A0A645ICU5</accession>
<dbReference type="InterPro" id="IPR027565">
    <property type="entry name" value="Cupin_WbuC"/>
</dbReference>
<dbReference type="Pfam" id="PF19480">
    <property type="entry name" value="DUF6016"/>
    <property type="match status" value="1"/>
</dbReference>
<gene>
    <name evidence="2" type="ORF">SDC9_192820</name>
</gene>
<comment type="caution">
    <text evidence="2">The sequence shown here is derived from an EMBL/GenBank/DDBJ whole genome shotgun (WGS) entry which is preliminary data.</text>
</comment>